<dbReference type="Gene3D" id="1.10.630.10">
    <property type="entry name" value="Cytochrome P450"/>
    <property type="match status" value="1"/>
</dbReference>
<dbReference type="CDD" id="cd20628">
    <property type="entry name" value="CYP4"/>
    <property type="match status" value="1"/>
</dbReference>
<gene>
    <name evidence="11" type="ORF">PLXY2_LOCUS15440</name>
</gene>
<dbReference type="Pfam" id="PF00067">
    <property type="entry name" value="p450"/>
    <property type="match status" value="1"/>
</dbReference>
<proteinExistence type="inferred from homology"/>
<dbReference type="InterPro" id="IPR002401">
    <property type="entry name" value="Cyt_P450_E_grp-I"/>
</dbReference>
<evidence type="ECO:0000256" key="9">
    <source>
        <dbReference type="PIRSR" id="PIRSR602401-1"/>
    </source>
</evidence>
<evidence type="ECO:0000256" key="4">
    <source>
        <dbReference type="ARBA" id="ARBA00022617"/>
    </source>
</evidence>
<keyword evidence="5 9" id="KW-0479">Metal-binding</keyword>
<dbReference type="InterPro" id="IPR001128">
    <property type="entry name" value="Cyt_P450"/>
</dbReference>
<dbReference type="GO" id="GO:0020037">
    <property type="term" value="F:heme binding"/>
    <property type="evidence" value="ECO:0007669"/>
    <property type="project" value="InterPro"/>
</dbReference>
<comment type="similarity">
    <text evidence="3 10">Belongs to the cytochrome P450 family.</text>
</comment>
<reference evidence="11" key="1">
    <citation type="submission" date="2020-11" db="EMBL/GenBank/DDBJ databases">
        <authorList>
            <person name="Whiteford S."/>
        </authorList>
    </citation>
    <scope>NUCLEOTIDE SEQUENCE</scope>
</reference>
<dbReference type="InterPro" id="IPR017972">
    <property type="entry name" value="Cyt_P450_CS"/>
</dbReference>
<accession>A0A8S4GBU2</accession>
<dbReference type="PRINTS" id="PR00463">
    <property type="entry name" value="EP450I"/>
</dbReference>
<keyword evidence="6 10" id="KW-0560">Oxidoreductase</keyword>
<name>A0A8S4GBU2_PLUXY</name>
<evidence type="ECO:0000256" key="8">
    <source>
        <dbReference type="ARBA" id="ARBA00023033"/>
    </source>
</evidence>
<dbReference type="Proteomes" id="UP000653454">
    <property type="component" value="Unassembled WGS sequence"/>
</dbReference>
<comment type="function">
    <text evidence="2">May be involved in the metabolism of insect hormones and in the breakdown of synthetic insecticides.</text>
</comment>
<organism evidence="11 12">
    <name type="scientific">Plutella xylostella</name>
    <name type="common">Diamondback moth</name>
    <name type="synonym">Plutella maculipennis</name>
    <dbReference type="NCBI Taxonomy" id="51655"/>
    <lineage>
        <taxon>Eukaryota</taxon>
        <taxon>Metazoa</taxon>
        <taxon>Ecdysozoa</taxon>
        <taxon>Arthropoda</taxon>
        <taxon>Hexapoda</taxon>
        <taxon>Insecta</taxon>
        <taxon>Pterygota</taxon>
        <taxon>Neoptera</taxon>
        <taxon>Endopterygota</taxon>
        <taxon>Lepidoptera</taxon>
        <taxon>Glossata</taxon>
        <taxon>Ditrysia</taxon>
        <taxon>Yponomeutoidea</taxon>
        <taxon>Plutellidae</taxon>
        <taxon>Plutella</taxon>
    </lineage>
</organism>
<comment type="cofactor">
    <cofactor evidence="1 9">
        <name>heme</name>
        <dbReference type="ChEBI" id="CHEBI:30413"/>
    </cofactor>
</comment>
<evidence type="ECO:0000313" key="11">
    <source>
        <dbReference type="EMBL" id="CAG9137187.1"/>
    </source>
</evidence>
<feature type="binding site" description="axial binding residue" evidence="9">
    <location>
        <position position="451"/>
    </location>
    <ligand>
        <name>heme</name>
        <dbReference type="ChEBI" id="CHEBI:30413"/>
    </ligand>
    <ligandPart>
        <name>Fe</name>
        <dbReference type="ChEBI" id="CHEBI:18248"/>
    </ligandPart>
</feature>
<keyword evidence="12" id="KW-1185">Reference proteome</keyword>
<evidence type="ECO:0000256" key="5">
    <source>
        <dbReference type="ARBA" id="ARBA00022723"/>
    </source>
</evidence>
<evidence type="ECO:0000256" key="7">
    <source>
        <dbReference type="ARBA" id="ARBA00023004"/>
    </source>
</evidence>
<dbReference type="SUPFAM" id="SSF48264">
    <property type="entry name" value="Cytochrome P450"/>
    <property type="match status" value="1"/>
</dbReference>
<dbReference type="PRINTS" id="PR00385">
    <property type="entry name" value="P450"/>
</dbReference>
<evidence type="ECO:0000313" key="12">
    <source>
        <dbReference type="Proteomes" id="UP000653454"/>
    </source>
</evidence>
<evidence type="ECO:0000256" key="6">
    <source>
        <dbReference type="ARBA" id="ARBA00023002"/>
    </source>
</evidence>
<dbReference type="PANTHER" id="PTHR24291">
    <property type="entry name" value="CYTOCHROME P450 FAMILY 4"/>
    <property type="match status" value="1"/>
</dbReference>
<sequence>MIQIVLITVVLLCLVHLVLNYSRTARMLAKIPGPPGLVVIGNSWEVILPPVELFKYGRRMAKKYHGIWRLWCSPISIVNIFSPEDIEIILSNSTFNNKGVIYNFLKPWLGDGLLISGGSKWLQRRKILTPAFHFNILRHFSEVLEENSLRLADKLNSAGDVTADVVPLLSEYTLLSICETAMGTKLDDEQKDEGRVYKEAIHKVGKFMVERFSKVYLFSDSIFNLTSTGKQFHQSVDTVHRFTKRVIKERKEFVKKNGIIMNKKVDQDKNDEEIYMYNRKNKVAMLDLLITAQTDGSIDDKGIQEEVDTFMFEGHDTTATGLVYLLMSLACDKMIQDKVVEELKEIFGDSTRPATMQDLGKMKYIDCCIKESLRLYPPVPFIARILNEEVVLSGYTVPAGTQCNIHIYDLHRRADLFENPSKFDPDRFLPKNSAGRHPYAYIPFSAGPRNCIGQKFAMLEMKSAVSSLLRKFELQPVTRPEDLEFVSDLVLRNNGPVLVSFKKRTVQ</sequence>
<dbReference type="PANTHER" id="PTHR24291:SF105">
    <property type="entry name" value="CYTOCHROME P450 4P1-RELATED"/>
    <property type="match status" value="1"/>
</dbReference>
<keyword evidence="8 10" id="KW-0503">Monooxygenase</keyword>
<evidence type="ECO:0000256" key="2">
    <source>
        <dbReference type="ARBA" id="ARBA00003690"/>
    </source>
</evidence>
<dbReference type="GO" id="GO:0004497">
    <property type="term" value="F:monooxygenase activity"/>
    <property type="evidence" value="ECO:0007669"/>
    <property type="project" value="UniProtKB-KW"/>
</dbReference>
<evidence type="ECO:0000256" key="3">
    <source>
        <dbReference type="ARBA" id="ARBA00010617"/>
    </source>
</evidence>
<keyword evidence="4 9" id="KW-0349">Heme</keyword>
<dbReference type="InterPro" id="IPR036396">
    <property type="entry name" value="Cyt_P450_sf"/>
</dbReference>
<dbReference type="GO" id="GO:0016705">
    <property type="term" value="F:oxidoreductase activity, acting on paired donors, with incorporation or reduction of molecular oxygen"/>
    <property type="evidence" value="ECO:0007669"/>
    <property type="project" value="InterPro"/>
</dbReference>
<protein>
    <submittedName>
        <fullName evidence="11">(diamondback moth) hypothetical protein</fullName>
    </submittedName>
</protein>
<evidence type="ECO:0000256" key="1">
    <source>
        <dbReference type="ARBA" id="ARBA00001971"/>
    </source>
</evidence>
<comment type="caution">
    <text evidence="11">The sequence shown here is derived from an EMBL/GenBank/DDBJ whole genome shotgun (WGS) entry which is preliminary data.</text>
</comment>
<dbReference type="EMBL" id="CAJHNJ030000193">
    <property type="protein sequence ID" value="CAG9137187.1"/>
    <property type="molecule type" value="Genomic_DNA"/>
</dbReference>
<dbReference type="AlphaFoldDB" id="A0A8S4GBU2"/>
<keyword evidence="7 9" id="KW-0408">Iron</keyword>
<evidence type="ECO:0000256" key="10">
    <source>
        <dbReference type="RuleBase" id="RU000461"/>
    </source>
</evidence>
<dbReference type="PROSITE" id="PS00086">
    <property type="entry name" value="CYTOCHROME_P450"/>
    <property type="match status" value="1"/>
</dbReference>
<dbReference type="InterPro" id="IPR050196">
    <property type="entry name" value="Cytochrome_P450_Monoox"/>
</dbReference>
<dbReference type="GO" id="GO:0005506">
    <property type="term" value="F:iron ion binding"/>
    <property type="evidence" value="ECO:0007669"/>
    <property type="project" value="InterPro"/>
</dbReference>